<evidence type="ECO:0000313" key="2">
    <source>
        <dbReference type="EMBL" id="SVD01666.1"/>
    </source>
</evidence>
<proteinExistence type="predicted"/>
<protein>
    <submittedName>
        <fullName evidence="2">Uncharacterized protein</fullName>
    </submittedName>
</protein>
<feature type="compositionally biased region" description="Basic and acidic residues" evidence="1">
    <location>
        <begin position="38"/>
        <end position="52"/>
    </location>
</feature>
<feature type="region of interest" description="Disordered" evidence="1">
    <location>
        <begin position="38"/>
        <end position="79"/>
    </location>
</feature>
<name>A0A382RVI7_9ZZZZ</name>
<sequence>MKTFKEVRDRNYKDEYKKFQSSPERIKYRSELVKFNREKGTYGNGDKKDASHKGGKIVGFEPQSKNRGRAEASRLKKVK</sequence>
<accession>A0A382RVI7</accession>
<evidence type="ECO:0000256" key="1">
    <source>
        <dbReference type="SAM" id="MobiDB-lite"/>
    </source>
</evidence>
<gene>
    <name evidence="2" type="ORF">METZ01_LOCUS354520</name>
</gene>
<dbReference type="EMBL" id="UINC01124488">
    <property type="protein sequence ID" value="SVD01666.1"/>
    <property type="molecule type" value="Genomic_DNA"/>
</dbReference>
<reference evidence="2" key="1">
    <citation type="submission" date="2018-05" db="EMBL/GenBank/DDBJ databases">
        <authorList>
            <person name="Lanie J.A."/>
            <person name="Ng W.-L."/>
            <person name="Kazmierczak K.M."/>
            <person name="Andrzejewski T.M."/>
            <person name="Davidsen T.M."/>
            <person name="Wayne K.J."/>
            <person name="Tettelin H."/>
            <person name="Glass J.I."/>
            <person name="Rusch D."/>
            <person name="Podicherti R."/>
            <person name="Tsui H.-C.T."/>
            <person name="Winkler M.E."/>
        </authorList>
    </citation>
    <scope>NUCLEOTIDE SEQUENCE</scope>
</reference>
<dbReference type="AlphaFoldDB" id="A0A382RVI7"/>
<feature type="compositionally biased region" description="Basic and acidic residues" evidence="1">
    <location>
        <begin position="68"/>
        <end position="79"/>
    </location>
</feature>
<organism evidence="2">
    <name type="scientific">marine metagenome</name>
    <dbReference type="NCBI Taxonomy" id="408172"/>
    <lineage>
        <taxon>unclassified sequences</taxon>
        <taxon>metagenomes</taxon>
        <taxon>ecological metagenomes</taxon>
    </lineage>
</organism>